<dbReference type="PROSITE" id="PS51257">
    <property type="entry name" value="PROKAR_LIPOPROTEIN"/>
    <property type="match status" value="1"/>
</dbReference>
<keyword evidence="3" id="KW-1185">Reference proteome</keyword>
<dbReference type="Gene3D" id="3.40.190.10">
    <property type="entry name" value="Periplasmic binding protein-like II"/>
    <property type="match status" value="2"/>
</dbReference>
<proteinExistence type="predicted"/>
<dbReference type="InterPro" id="IPR050682">
    <property type="entry name" value="ModA/WtpA"/>
</dbReference>
<dbReference type="KEGG" id="ado:A6F68_02722"/>
<evidence type="ECO:0008006" key="4">
    <source>
        <dbReference type="Google" id="ProtNLM"/>
    </source>
</evidence>
<dbReference type="EMBL" id="CP016591">
    <property type="protein sequence ID" value="ANY21212.1"/>
    <property type="molecule type" value="Genomic_DNA"/>
</dbReference>
<evidence type="ECO:0000256" key="1">
    <source>
        <dbReference type="SAM" id="SignalP"/>
    </source>
</evidence>
<dbReference type="GO" id="GO:0015689">
    <property type="term" value="P:molybdate ion transport"/>
    <property type="evidence" value="ECO:0007669"/>
    <property type="project" value="TreeGrafter"/>
</dbReference>
<dbReference type="AlphaFoldDB" id="A0A1B2AGE2"/>
<organism evidence="2 3">
    <name type="scientific">Tsuneonella dongtanensis</name>
    <dbReference type="NCBI Taxonomy" id="692370"/>
    <lineage>
        <taxon>Bacteria</taxon>
        <taxon>Pseudomonadati</taxon>
        <taxon>Pseudomonadota</taxon>
        <taxon>Alphaproteobacteria</taxon>
        <taxon>Sphingomonadales</taxon>
        <taxon>Erythrobacteraceae</taxon>
        <taxon>Tsuneonella</taxon>
    </lineage>
</organism>
<dbReference type="Proteomes" id="UP000092932">
    <property type="component" value="Chromosome"/>
</dbReference>
<dbReference type="RefSeq" id="WP_198152616.1">
    <property type="nucleotide sequence ID" value="NZ_CP016591.1"/>
</dbReference>
<name>A0A1B2AGE2_9SPHN</name>
<feature type="signal peptide" evidence="1">
    <location>
        <begin position="1"/>
        <end position="22"/>
    </location>
</feature>
<reference evidence="2 3" key="1">
    <citation type="submission" date="2016-07" db="EMBL/GenBank/DDBJ databases">
        <title>Complete genome sequence of Altererythrobacter dongtanensis KCTC 22672, a type strain with esterase isolated from tidal flat.</title>
        <authorList>
            <person name="Cheng H."/>
            <person name="Wu Y.-H."/>
            <person name="Zhou P."/>
            <person name="Huo Y.-Y."/>
            <person name="Wang C.-S."/>
            <person name="Xu X.-W."/>
        </authorList>
    </citation>
    <scope>NUCLEOTIDE SEQUENCE [LARGE SCALE GENOMIC DNA]</scope>
    <source>
        <strain evidence="2 3">KCTC 22672</strain>
    </source>
</reference>
<dbReference type="STRING" id="692370.A6F68_02722"/>
<accession>A0A1B2AGE2</accession>
<evidence type="ECO:0000313" key="3">
    <source>
        <dbReference type="Proteomes" id="UP000092932"/>
    </source>
</evidence>
<evidence type="ECO:0000313" key="2">
    <source>
        <dbReference type="EMBL" id="ANY21212.1"/>
    </source>
</evidence>
<feature type="chain" id="PRO_5008534222" description="ABC transporter substrate-binding protein" evidence="1">
    <location>
        <begin position="23"/>
        <end position="265"/>
    </location>
</feature>
<sequence length="265" mass="27963">MKQHCILGIVLAFLLSGCATHSADSAPTEKSALVVMTSGGFAEAMDRLEPQYERQIGRDVVIVKGSSSGGASDSIPERLKRGERADVVILSREGLAALERDNLVQVGSSRDLVRSVIGMAVRKGAPVPDISTAEKFNQVLLSAPSIGYSASASGTYLSTDLWPRLGLADQLLPKSKRILSERVGSVVARGEVAIGFQQMSELLPIPGITVVGPIPGAYQKITTFSAAKTEAGARNPYSDKLFAFLTSPRVSKQVAATGLDPVVAR</sequence>
<protein>
    <recommendedName>
        <fullName evidence="4">ABC transporter substrate-binding protein</fullName>
    </recommendedName>
</protein>
<gene>
    <name evidence="2" type="ORF">A6F68_02722</name>
</gene>
<dbReference type="SUPFAM" id="SSF53850">
    <property type="entry name" value="Periplasmic binding protein-like II"/>
    <property type="match status" value="1"/>
</dbReference>
<dbReference type="PANTHER" id="PTHR30632:SF11">
    <property type="entry name" value="BLR4797 PROTEIN"/>
    <property type="match status" value="1"/>
</dbReference>
<dbReference type="Pfam" id="PF13531">
    <property type="entry name" value="SBP_bac_11"/>
    <property type="match status" value="1"/>
</dbReference>
<dbReference type="PATRIC" id="fig|692370.5.peg.2731"/>
<dbReference type="GO" id="GO:0030973">
    <property type="term" value="F:molybdate ion binding"/>
    <property type="evidence" value="ECO:0007669"/>
    <property type="project" value="TreeGrafter"/>
</dbReference>
<dbReference type="PANTHER" id="PTHR30632">
    <property type="entry name" value="MOLYBDATE-BINDING PERIPLASMIC PROTEIN"/>
    <property type="match status" value="1"/>
</dbReference>
<keyword evidence="1" id="KW-0732">Signal</keyword>